<dbReference type="SUPFAM" id="SSF53335">
    <property type="entry name" value="S-adenosyl-L-methionine-dependent methyltransferases"/>
    <property type="match status" value="1"/>
</dbReference>
<comment type="subcellular location">
    <subcellularLocation>
        <location evidence="6">Cytoplasm</location>
    </subcellularLocation>
</comment>
<gene>
    <name evidence="6" type="primary">rsmH</name>
    <name evidence="7" type="ORF">A2264_04045</name>
</gene>
<dbReference type="NCBIfam" id="TIGR00006">
    <property type="entry name" value="16S rRNA (cytosine(1402)-N(4))-methyltransferase RsmH"/>
    <property type="match status" value="1"/>
</dbReference>
<accession>A0A1F4W0C9</accession>
<evidence type="ECO:0000256" key="6">
    <source>
        <dbReference type="HAMAP-Rule" id="MF_01007"/>
    </source>
</evidence>
<organism evidence="7 8">
    <name type="scientific">candidate division WWE3 bacterium RIFOXYA2_FULL_46_9</name>
    <dbReference type="NCBI Taxonomy" id="1802636"/>
    <lineage>
        <taxon>Bacteria</taxon>
        <taxon>Katanobacteria</taxon>
    </lineage>
</organism>
<keyword evidence="4 6" id="KW-0808">Transferase</keyword>
<dbReference type="EMBL" id="MEVT01000012">
    <property type="protein sequence ID" value="OGC62810.1"/>
    <property type="molecule type" value="Genomic_DNA"/>
</dbReference>
<reference evidence="7 8" key="1">
    <citation type="journal article" date="2016" name="Nat. Commun.">
        <title>Thousands of microbial genomes shed light on interconnected biogeochemical processes in an aquifer system.</title>
        <authorList>
            <person name="Anantharaman K."/>
            <person name="Brown C.T."/>
            <person name="Hug L.A."/>
            <person name="Sharon I."/>
            <person name="Castelle C.J."/>
            <person name="Probst A.J."/>
            <person name="Thomas B.C."/>
            <person name="Singh A."/>
            <person name="Wilkins M.J."/>
            <person name="Karaoz U."/>
            <person name="Brodie E.L."/>
            <person name="Williams K.H."/>
            <person name="Hubbard S.S."/>
            <person name="Banfield J.F."/>
        </authorList>
    </citation>
    <scope>NUCLEOTIDE SEQUENCE [LARGE SCALE GENOMIC DNA]</scope>
</reference>
<dbReference type="PANTHER" id="PTHR11265">
    <property type="entry name" value="S-ADENOSYL-METHYLTRANSFERASE MRAW"/>
    <property type="match status" value="1"/>
</dbReference>
<comment type="similarity">
    <text evidence="1 6">Belongs to the methyltransferase superfamily. RsmH family.</text>
</comment>
<evidence type="ECO:0000313" key="7">
    <source>
        <dbReference type="EMBL" id="OGC62810.1"/>
    </source>
</evidence>
<dbReference type="PANTHER" id="PTHR11265:SF0">
    <property type="entry name" value="12S RRNA N4-METHYLCYTIDINE METHYLTRANSFERASE"/>
    <property type="match status" value="1"/>
</dbReference>
<dbReference type="InterPro" id="IPR002903">
    <property type="entry name" value="RsmH"/>
</dbReference>
<feature type="binding site" evidence="6">
    <location>
        <position position="106"/>
    </location>
    <ligand>
        <name>S-adenosyl-L-methionine</name>
        <dbReference type="ChEBI" id="CHEBI:59789"/>
    </ligand>
</feature>
<dbReference type="HAMAP" id="MF_01007">
    <property type="entry name" value="16SrRNA_methyltr_H"/>
    <property type="match status" value="1"/>
</dbReference>
<keyword evidence="6" id="KW-0963">Cytoplasm</keyword>
<keyword evidence="5 6" id="KW-0949">S-adenosyl-L-methionine</keyword>
<feature type="binding site" evidence="6">
    <location>
        <begin position="32"/>
        <end position="34"/>
    </location>
    <ligand>
        <name>S-adenosyl-L-methionine</name>
        <dbReference type="ChEBI" id="CHEBI:59789"/>
    </ligand>
</feature>
<dbReference type="GO" id="GO:0071424">
    <property type="term" value="F:rRNA (cytosine-N4-)-methyltransferase activity"/>
    <property type="evidence" value="ECO:0007669"/>
    <property type="project" value="UniProtKB-UniRule"/>
</dbReference>
<proteinExistence type="inferred from homology"/>
<dbReference type="InterPro" id="IPR029063">
    <property type="entry name" value="SAM-dependent_MTases_sf"/>
</dbReference>
<evidence type="ECO:0000313" key="8">
    <source>
        <dbReference type="Proteomes" id="UP000176614"/>
    </source>
</evidence>
<dbReference type="EC" id="2.1.1.199" evidence="6"/>
<dbReference type="InterPro" id="IPR023397">
    <property type="entry name" value="SAM-dep_MeTrfase_MraW_recog"/>
</dbReference>
<comment type="catalytic activity">
    <reaction evidence="6">
        <text>cytidine(1402) in 16S rRNA + S-adenosyl-L-methionine = N(4)-methylcytidine(1402) in 16S rRNA + S-adenosyl-L-homocysteine + H(+)</text>
        <dbReference type="Rhea" id="RHEA:42928"/>
        <dbReference type="Rhea" id="RHEA-COMP:10286"/>
        <dbReference type="Rhea" id="RHEA-COMP:10287"/>
        <dbReference type="ChEBI" id="CHEBI:15378"/>
        <dbReference type="ChEBI" id="CHEBI:57856"/>
        <dbReference type="ChEBI" id="CHEBI:59789"/>
        <dbReference type="ChEBI" id="CHEBI:74506"/>
        <dbReference type="ChEBI" id="CHEBI:82748"/>
        <dbReference type="EC" id="2.1.1.199"/>
    </reaction>
</comment>
<dbReference type="Pfam" id="PF01795">
    <property type="entry name" value="Methyltransf_5"/>
    <property type="match status" value="1"/>
</dbReference>
<evidence type="ECO:0000256" key="2">
    <source>
        <dbReference type="ARBA" id="ARBA00022552"/>
    </source>
</evidence>
<dbReference type="PIRSF" id="PIRSF004486">
    <property type="entry name" value="MraW"/>
    <property type="match status" value="1"/>
</dbReference>
<keyword evidence="2 6" id="KW-0698">rRNA processing</keyword>
<sequence>MDYHKPILLNEILEHLQVQKDRTYIDATLGDGGHSIEMLKKGSKVLGIDVNEGSINRALYRIQNLGLSGNFVSATGNFSKIDEIARAHGFDQVHGILFDLGYSSSQLDEDDLGLSFQKDQFLDMRLDKTLGVNASDFINALSEKELAKLIFDLSDEKYAKRFAKAIVEARNKKKIQTTAQLVEVLVSEAPSNYENGRIHPATRTFQALRIAVNNELENLRDALPRAARTLLPGGRMSVLSFQSLEDRLTKEFGQSAQPNIKPVNDKPVVPSNEEIVNNPRSRSAKLRTYEKIY</sequence>
<comment type="function">
    <text evidence="6">Specifically methylates the N4 position of cytidine in position 1402 (C1402) of 16S rRNA.</text>
</comment>
<feature type="binding site" evidence="6">
    <location>
        <position position="49"/>
    </location>
    <ligand>
        <name>S-adenosyl-L-methionine</name>
        <dbReference type="ChEBI" id="CHEBI:59789"/>
    </ligand>
</feature>
<keyword evidence="3 6" id="KW-0489">Methyltransferase</keyword>
<dbReference type="AlphaFoldDB" id="A0A1F4W0C9"/>
<feature type="binding site" evidence="6">
    <location>
        <position position="78"/>
    </location>
    <ligand>
        <name>S-adenosyl-L-methionine</name>
        <dbReference type="ChEBI" id="CHEBI:59789"/>
    </ligand>
</feature>
<evidence type="ECO:0000256" key="1">
    <source>
        <dbReference type="ARBA" id="ARBA00010396"/>
    </source>
</evidence>
<dbReference type="GO" id="GO:0070475">
    <property type="term" value="P:rRNA base methylation"/>
    <property type="evidence" value="ECO:0007669"/>
    <property type="project" value="UniProtKB-UniRule"/>
</dbReference>
<comment type="caution">
    <text evidence="7">The sequence shown here is derived from an EMBL/GenBank/DDBJ whole genome shotgun (WGS) entry which is preliminary data.</text>
</comment>
<name>A0A1F4W0C9_UNCKA</name>
<evidence type="ECO:0000256" key="3">
    <source>
        <dbReference type="ARBA" id="ARBA00022603"/>
    </source>
</evidence>
<dbReference type="Proteomes" id="UP000176614">
    <property type="component" value="Unassembled WGS sequence"/>
</dbReference>
<dbReference type="Gene3D" id="1.10.150.170">
    <property type="entry name" value="Putative methyltransferase TM0872, insert domain"/>
    <property type="match status" value="1"/>
</dbReference>
<evidence type="ECO:0000256" key="4">
    <source>
        <dbReference type="ARBA" id="ARBA00022679"/>
    </source>
</evidence>
<protein>
    <recommendedName>
        <fullName evidence="6">Ribosomal RNA small subunit methyltransferase H</fullName>
        <ecNumber evidence="6">2.1.1.199</ecNumber>
    </recommendedName>
    <alternativeName>
        <fullName evidence="6">16S rRNA m(4)C1402 methyltransferase</fullName>
    </alternativeName>
    <alternativeName>
        <fullName evidence="6">rRNA (cytosine-N(4)-)-methyltransferase RsmH</fullName>
    </alternativeName>
</protein>
<dbReference type="Gene3D" id="3.40.50.150">
    <property type="entry name" value="Vaccinia Virus protein VP39"/>
    <property type="match status" value="1"/>
</dbReference>
<dbReference type="SUPFAM" id="SSF81799">
    <property type="entry name" value="Putative methyltransferase TM0872, insert domain"/>
    <property type="match status" value="1"/>
</dbReference>
<evidence type="ECO:0000256" key="5">
    <source>
        <dbReference type="ARBA" id="ARBA00022691"/>
    </source>
</evidence>
<feature type="binding site" evidence="6">
    <location>
        <position position="99"/>
    </location>
    <ligand>
        <name>S-adenosyl-L-methionine</name>
        <dbReference type="ChEBI" id="CHEBI:59789"/>
    </ligand>
</feature>
<dbReference type="GO" id="GO:0005737">
    <property type="term" value="C:cytoplasm"/>
    <property type="evidence" value="ECO:0007669"/>
    <property type="project" value="UniProtKB-SubCell"/>
</dbReference>